<protein>
    <submittedName>
        <fullName evidence="5">Uncharacterized protein</fullName>
    </submittedName>
</protein>
<dbReference type="OrthoDB" id="10070006at2759"/>
<organism evidence="5 6">
    <name type="scientific">Owenia fusiformis</name>
    <name type="common">Polychaete worm</name>
    <dbReference type="NCBI Taxonomy" id="6347"/>
    <lineage>
        <taxon>Eukaryota</taxon>
        <taxon>Metazoa</taxon>
        <taxon>Spiralia</taxon>
        <taxon>Lophotrochozoa</taxon>
        <taxon>Annelida</taxon>
        <taxon>Polychaeta</taxon>
        <taxon>Sedentaria</taxon>
        <taxon>Canalipalpata</taxon>
        <taxon>Sabellida</taxon>
        <taxon>Oweniida</taxon>
        <taxon>Oweniidae</taxon>
        <taxon>Owenia</taxon>
    </lineage>
</organism>
<dbReference type="GO" id="GO:0000976">
    <property type="term" value="F:transcription cis-regulatory region binding"/>
    <property type="evidence" value="ECO:0007669"/>
    <property type="project" value="TreeGrafter"/>
</dbReference>
<keyword evidence="4" id="KW-0539">Nucleus</keyword>
<sequence length="263" mass="29178">MDYFANGGTNEGFSLQDMIERDIGNSMSDPSDQHTLNSIDLNGFDTNSQNQMQNSEAMTFKIEDESYDTTLDNDQNMSSLNNLSWLCDSNVTVDAQNSSRQNRSSNVTVENNNPNLLVDPSTGMPIQQQQQQVIQIPLSQPVQIINSDGSRQTVAYTLPSNAGLQQTLLSSNNQRQNATPVLHCNAVNMQQQYPNNITQHVTHVSKPSPPITTVTREEKQYPKPVYSYSCLIALALKNSSTGYLPVADISFYDLPLPILQNCP</sequence>
<reference evidence="5" key="1">
    <citation type="submission" date="2022-03" db="EMBL/GenBank/DDBJ databases">
        <authorList>
            <person name="Martin C."/>
        </authorList>
    </citation>
    <scope>NUCLEOTIDE SEQUENCE</scope>
</reference>
<gene>
    <name evidence="5" type="ORF">OFUS_LOCUS11547</name>
</gene>
<evidence type="ECO:0000256" key="1">
    <source>
        <dbReference type="ARBA" id="ARBA00022473"/>
    </source>
</evidence>
<name>A0A8S4NWH9_OWEFU</name>
<proteinExistence type="predicted"/>
<dbReference type="PANTHER" id="PTHR46721">
    <property type="entry name" value="FORKHEAD BOX PROTEIN N1"/>
    <property type="match status" value="1"/>
</dbReference>
<dbReference type="AlphaFoldDB" id="A0A8S4NWH9"/>
<comment type="caution">
    <text evidence="5">The sequence shown here is derived from an EMBL/GenBank/DDBJ whole genome shotgun (WGS) entry which is preliminary data.</text>
</comment>
<keyword evidence="2" id="KW-0805">Transcription regulation</keyword>
<evidence type="ECO:0000313" key="5">
    <source>
        <dbReference type="EMBL" id="CAH1785500.1"/>
    </source>
</evidence>
<evidence type="ECO:0000256" key="3">
    <source>
        <dbReference type="ARBA" id="ARBA00023163"/>
    </source>
</evidence>
<evidence type="ECO:0000256" key="2">
    <source>
        <dbReference type="ARBA" id="ARBA00023015"/>
    </source>
</evidence>
<dbReference type="InterPro" id="IPR049624">
    <property type="entry name" value="FOXN1_4"/>
</dbReference>
<dbReference type="GO" id="GO:0000981">
    <property type="term" value="F:DNA-binding transcription factor activity, RNA polymerase II-specific"/>
    <property type="evidence" value="ECO:0007669"/>
    <property type="project" value="TreeGrafter"/>
</dbReference>
<dbReference type="EMBL" id="CAIIXF020000006">
    <property type="protein sequence ID" value="CAH1785500.1"/>
    <property type="molecule type" value="Genomic_DNA"/>
</dbReference>
<dbReference type="Proteomes" id="UP000749559">
    <property type="component" value="Unassembled WGS sequence"/>
</dbReference>
<keyword evidence="6" id="KW-1185">Reference proteome</keyword>
<dbReference type="PANTHER" id="PTHR46721:SF3">
    <property type="entry name" value="FORKHEAD BOX N1"/>
    <property type="match status" value="1"/>
</dbReference>
<accession>A0A8S4NWH9</accession>
<keyword evidence="3" id="KW-0804">Transcription</keyword>
<keyword evidence="1" id="KW-0217">Developmental protein</keyword>
<evidence type="ECO:0000256" key="4">
    <source>
        <dbReference type="ARBA" id="ARBA00023242"/>
    </source>
</evidence>
<evidence type="ECO:0000313" key="6">
    <source>
        <dbReference type="Proteomes" id="UP000749559"/>
    </source>
</evidence>